<keyword evidence="2" id="KW-1185">Reference proteome</keyword>
<organism evidence="1 2">
    <name type="scientific">Fusarium anthophilum</name>
    <dbReference type="NCBI Taxonomy" id="48485"/>
    <lineage>
        <taxon>Eukaryota</taxon>
        <taxon>Fungi</taxon>
        <taxon>Dikarya</taxon>
        <taxon>Ascomycota</taxon>
        <taxon>Pezizomycotina</taxon>
        <taxon>Sordariomycetes</taxon>
        <taxon>Hypocreomycetidae</taxon>
        <taxon>Hypocreales</taxon>
        <taxon>Nectriaceae</taxon>
        <taxon>Fusarium</taxon>
        <taxon>Fusarium fujikuroi species complex</taxon>
    </lineage>
</organism>
<gene>
    <name evidence="1" type="ORF">FANTH_6801</name>
</gene>
<dbReference type="PANTHER" id="PTHR21310:SF37">
    <property type="entry name" value="AMINOGLYCOSIDE PHOSPHOTRANSFERASE DOMAIN-CONTAINING PROTEIN"/>
    <property type="match status" value="1"/>
</dbReference>
<dbReference type="EMBL" id="JABEVY010000148">
    <property type="protein sequence ID" value="KAF5246731.1"/>
    <property type="molecule type" value="Genomic_DNA"/>
</dbReference>
<dbReference type="Proteomes" id="UP000573603">
    <property type="component" value="Unassembled WGS sequence"/>
</dbReference>
<evidence type="ECO:0008006" key="3">
    <source>
        <dbReference type="Google" id="ProtNLM"/>
    </source>
</evidence>
<evidence type="ECO:0000313" key="2">
    <source>
        <dbReference type="Proteomes" id="UP000573603"/>
    </source>
</evidence>
<comment type="caution">
    <text evidence="1">The sequence shown here is derived from an EMBL/GenBank/DDBJ whole genome shotgun (WGS) entry which is preliminary data.</text>
</comment>
<protein>
    <recommendedName>
        <fullName evidence="3">Aminoglycoside phosphotransferase domain-containing protein</fullName>
    </recommendedName>
</protein>
<evidence type="ECO:0000313" key="1">
    <source>
        <dbReference type="EMBL" id="KAF5246731.1"/>
    </source>
</evidence>
<accession>A0A8H4ZHA7</accession>
<dbReference type="InterPro" id="IPR051678">
    <property type="entry name" value="AGP_Transferase"/>
</dbReference>
<dbReference type="AlphaFoldDB" id="A0A8H4ZHA7"/>
<name>A0A8H4ZHA7_9HYPO</name>
<proteinExistence type="predicted"/>
<dbReference type="PANTHER" id="PTHR21310">
    <property type="entry name" value="AMINOGLYCOSIDE PHOSPHOTRANSFERASE-RELATED-RELATED"/>
    <property type="match status" value="1"/>
</dbReference>
<sequence>MSNSTAFSIAYTKAQQSFDRRASALDEEAWQKSEWRLYIQRTYHKVMSFVEGVCEQTASLVPPVILGRCNIIYRFHCDGDAYDVVVRQPRPEMVQFRKEKALYEAATISYLSQNSSIHVPDLFFHTPSSYIGPAMILLFVKSERSMSEALTSPGQDLGEIPVLDQEISEEDLRTLYGKMAGLLIKLFEPTRHKIGSLVEVGTKHSVARRPLTQNMNDLVCKASIPESVLPSPEQVYTSADEWYAASAAMHMAQLLFQHDDIVCSEDEYRNKYVARYLFHSLAKKGQLSAFGFLEDNWSVQSQSLELSCPMPYGLDSFRLWCDNLRPHNILLNEHDHIVAALDWEFAYFAPTQFSLDPPWWLLLQLPELWPSGIDDWSQIYETRLKTWLLAMQDEERGEGINFPENLSAYMRESWLGGRFWLTYATRKTWAFDTIFWKYLDERFFGPRDEDIQESQYWKARVHLLGDEAQKSMERVVERKMSDAQEGVPVDWDPDTANQLLQEALGDDSDSQS</sequence>
<reference evidence="1 2" key="1">
    <citation type="journal article" date="2020" name="BMC Genomics">
        <title>Correction to: Identification and distribution of gene clusters required for synthesis of sphingolipid metabolism inhibitors in diverse species of the filamentous fungus Fusarium.</title>
        <authorList>
            <person name="Kim H.S."/>
            <person name="Lohmar J.M."/>
            <person name="Busman M."/>
            <person name="Brown D.W."/>
            <person name="Naumann T.A."/>
            <person name="Divon H.H."/>
            <person name="Lysoe E."/>
            <person name="Uhlig S."/>
            <person name="Proctor R.H."/>
        </authorList>
    </citation>
    <scope>NUCLEOTIDE SEQUENCE [LARGE SCALE GENOMIC DNA]</scope>
    <source>
        <strain evidence="1 2">NRRL 25214</strain>
    </source>
</reference>